<proteinExistence type="predicted"/>
<sequence length="253" mass="25378">MSTESDLKNLFACAAATPARGIDTATVIRRSSRRRLGQQLALGSATTLAVAGIGVASVAGLRAVFQPPSTMSAGSGASDSGATAPEIATGAPGIQRAPAEKLNPCGRELAQVAPNPAGLVLTADFPAASASAESVPGTVTLTNTGSTRVRGTTAASPAITLSRDGITLWHSNGPMIAMAAVVDLEPGASMSYRATLVPVTCGIEDDSAGSFRTDLPHVAPGVYQVSAAIDLVTEGDPVTTDLVTGPLSSLRLK</sequence>
<dbReference type="Proteomes" id="UP000321379">
    <property type="component" value="Unassembled WGS sequence"/>
</dbReference>
<name>A0A5C8USZ6_9MICO</name>
<keyword evidence="4" id="KW-1185">Reference proteome</keyword>
<evidence type="ECO:0000256" key="2">
    <source>
        <dbReference type="SAM" id="Phobius"/>
    </source>
</evidence>
<feature type="compositionally biased region" description="Low complexity" evidence="1">
    <location>
        <begin position="72"/>
        <end position="84"/>
    </location>
</feature>
<gene>
    <name evidence="3" type="ORF">FVP33_07410</name>
</gene>
<comment type="caution">
    <text evidence="3">The sequence shown here is derived from an EMBL/GenBank/DDBJ whole genome shotgun (WGS) entry which is preliminary data.</text>
</comment>
<dbReference type="AlphaFoldDB" id="A0A5C8USZ6"/>
<evidence type="ECO:0000256" key="1">
    <source>
        <dbReference type="SAM" id="MobiDB-lite"/>
    </source>
</evidence>
<keyword evidence="2" id="KW-0472">Membrane</keyword>
<dbReference type="RefSeq" id="WP_147782964.1">
    <property type="nucleotide sequence ID" value="NZ_VRMG01000005.1"/>
</dbReference>
<keyword evidence="2" id="KW-0812">Transmembrane</keyword>
<feature type="transmembrane region" description="Helical" evidence="2">
    <location>
        <begin position="40"/>
        <end position="65"/>
    </location>
</feature>
<accession>A0A5C8USZ6</accession>
<evidence type="ECO:0000313" key="3">
    <source>
        <dbReference type="EMBL" id="TXN31377.1"/>
    </source>
</evidence>
<feature type="region of interest" description="Disordered" evidence="1">
    <location>
        <begin position="69"/>
        <end position="99"/>
    </location>
</feature>
<protein>
    <submittedName>
        <fullName evidence="3">Uncharacterized protein</fullName>
    </submittedName>
</protein>
<organism evidence="3 4">
    <name type="scientific">Lacisediminihabitans profunda</name>
    <dbReference type="NCBI Taxonomy" id="2594790"/>
    <lineage>
        <taxon>Bacteria</taxon>
        <taxon>Bacillati</taxon>
        <taxon>Actinomycetota</taxon>
        <taxon>Actinomycetes</taxon>
        <taxon>Micrococcales</taxon>
        <taxon>Microbacteriaceae</taxon>
        <taxon>Lacisediminihabitans</taxon>
    </lineage>
</organism>
<evidence type="ECO:0000313" key="4">
    <source>
        <dbReference type="Proteomes" id="UP000321379"/>
    </source>
</evidence>
<dbReference type="EMBL" id="VRMG01000005">
    <property type="protein sequence ID" value="TXN31377.1"/>
    <property type="molecule type" value="Genomic_DNA"/>
</dbReference>
<keyword evidence="2" id="KW-1133">Transmembrane helix</keyword>
<reference evidence="3 4" key="1">
    <citation type="submission" date="2019-08" db="EMBL/GenBank/DDBJ databases">
        <title>Bacterial whole genome sequence for Glaciihabitans sp. CHu50b-6-2.</title>
        <authorList>
            <person name="Jin L."/>
        </authorList>
    </citation>
    <scope>NUCLEOTIDE SEQUENCE [LARGE SCALE GENOMIC DNA]</scope>
    <source>
        <strain evidence="3 4">CHu50b-6-2</strain>
    </source>
</reference>